<evidence type="ECO:0000313" key="3">
    <source>
        <dbReference type="EMBL" id="KAG0499882.1"/>
    </source>
</evidence>
<evidence type="ECO:0000256" key="2">
    <source>
        <dbReference type="SAM" id="MobiDB-lite"/>
    </source>
</evidence>
<dbReference type="Proteomes" id="UP000636800">
    <property type="component" value="Chromosome 1"/>
</dbReference>
<gene>
    <name evidence="3" type="ORF">HPP92_004573</name>
</gene>
<comment type="caution">
    <text evidence="3">The sequence shown here is derived from an EMBL/GenBank/DDBJ whole genome shotgun (WGS) entry which is preliminary data.</text>
</comment>
<keyword evidence="1" id="KW-0175">Coiled coil</keyword>
<keyword evidence="4" id="KW-1185">Reference proteome</keyword>
<feature type="coiled-coil region" evidence="1">
    <location>
        <begin position="179"/>
        <end position="258"/>
    </location>
</feature>
<feature type="region of interest" description="Disordered" evidence="2">
    <location>
        <begin position="137"/>
        <end position="172"/>
    </location>
</feature>
<protein>
    <submittedName>
        <fullName evidence="3">Uncharacterized protein</fullName>
    </submittedName>
</protein>
<dbReference type="OrthoDB" id="1919226at2759"/>
<feature type="non-terminal residue" evidence="3">
    <location>
        <position position="494"/>
    </location>
</feature>
<proteinExistence type="predicted"/>
<feature type="compositionally biased region" description="Low complexity" evidence="2">
    <location>
        <begin position="143"/>
        <end position="155"/>
    </location>
</feature>
<reference evidence="3 4" key="1">
    <citation type="journal article" date="2020" name="Nat. Food">
        <title>A phased Vanilla planifolia genome enables genetic improvement of flavour and production.</title>
        <authorList>
            <person name="Hasing T."/>
            <person name="Tang H."/>
            <person name="Brym M."/>
            <person name="Khazi F."/>
            <person name="Huang T."/>
            <person name="Chambers A.H."/>
        </authorList>
    </citation>
    <scope>NUCLEOTIDE SEQUENCE [LARGE SCALE GENOMIC DNA]</scope>
    <source>
        <tissue evidence="3">Leaf</tissue>
    </source>
</reference>
<dbReference type="AlphaFoldDB" id="A0A835VI90"/>
<evidence type="ECO:0000256" key="1">
    <source>
        <dbReference type="SAM" id="Coils"/>
    </source>
</evidence>
<sequence length="494" mass="56746">LNTCCNLLPFAATQASTQRIFCFLLQRQQHKHLSKLTAFLPRLPPKIRCWIVSDYYSDDPSGYHVELVSRMKKRYSIFENKEEIEVGFKGGIEFGMKLKKLLKSVVKSHGDVDDDKKEIENNVEKMLELFENNSADVSYGNRESSSGSSDSGSESSSDEDKPNNNHGQEVEQQISLEEYKSVLEKLNVISERNAELEAQNNAMHAKLEENEYLANEVAERQTVLTKLENELQTLRESFKLLQAEKELLKSDIERSKDREGSLGLSLKALQDENELLMIEKQNNSRMLLENEEALKKLKNDLEMIVEEADKVRNENVCLREELEKTAQEVVILNQQLAVTCDEKESSRTVAENLKLESVNLTSENARLHLENRDCNARLEASAMRVFHLNDRLLIAEEENNNLKTEVLSLSTHMKEAEKTIDDVSMQSGLMKEEICILQNKIDELNHQLKVKDDKKLEIERRSSEACKMLQLAQEKCLLLSAEMETMKNENFCYC</sequence>
<evidence type="ECO:0000313" key="4">
    <source>
        <dbReference type="Proteomes" id="UP000636800"/>
    </source>
</evidence>
<name>A0A835VI90_VANPL</name>
<dbReference type="EMBL" id="JADCNL010000001">
    <property type="protein sequence ID" value="KAG0499882.1"/>
    <property type="molecule type" value="Genomic_DNA"/>
</dbReference>
<accession>A0A835VI90</accession>
<feature type="coiled-coil region" evidence="1">
    <location>
        <begin position="287"/>
        <end position="489"/>
    </location>
</feature>
<organism evidence="3 4">
    <name type="scientific">Vanilla planifolia</name>
    <name type="common">Vanilla</name>
    <dbReference type="NCBI Taxonomy" id="51239"/>
    <lineage>
        <taxon>Eukaryota</taxon>
        <taxon>Viridiplantae</taxon>
        <taxon>Streptophyta</taxon>
        <taxon>Embryophyta</taxon>
        <taxon>Tracheophyta</taxon>
        <taxon>Spermatophyta</taxon>
        <taxon>Magnoliopsida</taxon>
        <taxon>Liliopsida</taxon>
        <taxon>Asparagales</taxon>
        <taxon>Orchidaceae</taxon>
        <taxon>Vanilloideae</taxon>
        <taxon>Vanilleae</taxon>
        <taxon>Vanilla</taxon>
    </lineage>
</organism>